<proteinExistence type="predicted"/>
<evidence type="ECO:0000313" key="1">
    <source>
        <dbReference type="EMBL" id="PTB39646.1"/>
    </source>
</evidence>
<name>A0A2T3Z492_TRIA4</name>
<protein>
    <submittedName>
        <fullName evidence="1">Uncharacterized protein</fullName>
    </submittedName>
</protein>
<reference evidence="1 2" key="1">
    <citation type="submission" date="2016-07" db="EMBL/GenBank/DDBJ databases">
        <title>Multiple horizontal gene transfer events from other fungi enriched the ability of initially mycotrophic Trichoderma (Ascomycota) to feed on dead plant biomass.</title>
        <authorList>
            <consortium name="DOE Joint Genome Institute"/>
            <person name="Aerts A."/>
            <person name="Atanasova L."/>
            <person name="Chenthamara K."/>
            <person name="Zhang J."/>
            <person name="Grujic M."/>
            <person name="Henrissat B."/>
            <person name="Kuo A."/>
            <person name="Salamov A."/>
            <person name="Lipzen A."/>
            <person name="Labutti K."/>
            <person name="Barry K."/>
            <person name="Miao Y."/>
            <person name="Rahimi M.J."/>
            <person name="Shen Q."/>
            <person name="Grigoriev I.V."/>
            <person name="Kubicek C.P."/>
            <person name="Druzhinina I.S."/>
        </authorList>
    </citation>
    <scope>NUCLEOTIDE SEQUENCE [LARGE SCALE GENOMIC DNA]</scope>
    <source>
        <strain evidence="1 2">CBS 433.97</strain>
    </source>
</reference>
<dbReference type="AlphaFoldDB" id="A0A2T3Z492"/>
<keyword evidence="2" id="KW-1185">Reference proteome</keyword>
<evidence type="ECO:0000313" key="2">
    <source>
        <dbReference type="Proteomes" id="UP000240493"/>
    </source>
</evidence>
<organism evidence="1 2">
    <name type="scientific">Trichoderma asperellum (strain ATCC 204424 / CBS 433.97 / NBRC 101777)</name>
    <dbReference type="NCBI Taxonomy" id="1042311"/>
    <lineage>
        <taxon>Eukaryota</taxon>
        <taxon>Fungi</taxon>
        <taxon>Dikarya</taxon>
        <taxon>Ascomycota</taxon>
        <taxon>Pezizomycotina</taxon>
        <taxon>Sordariomycetes</taxon>
        <taxon>Hypocreomycetidae</taxon>
        <taxon>Hypocreales</taxon>
        <taxon>Hypocreaceae</taxon>
        <taxon>Trichoderma</taxon>
    </lineage>
</organism>
<accession>A0A2T3Z492</accession>
<dbReference type="Proteomes" id="UP000240493">
    <property type="component" value="Unassembled WGS sequence"/>
</dbReference>
<dbReference type="EMBL" id="KZ679264">
    <property type="protein sequence ID" value="PTB39646.1"/>
    <property type="molecule type" value="Genomic_DNA"/>
</dbReference>
<sequence>MRFGWPVGAKDRRNSSYFVARFVGQNYCGWGGCLSYTYVSQMPEQLNTLNDDLMPRVMAHLHALRIHALSIYED</sequence>
<dbReference type="PROSITE" id="PS51257">
    <property type="entry name" value="PROKAR_LIPOPROTEIN"/>
    <property type="match status" value="1"/>
</dbReference>
<gene>
    <name evidence="1" type="ORF">M441DRAFT_441697</name>
</gene>